<dbReference type="InterPro" id="IPR027417">
    <property type="entry name" value="P-loop_NTPase"/>
</dbReference>
<reference evidence="2" key="1">
    <citation type="submission" date="2023-06" db="EMBL/GenBank/DDBJ databases">
        <title>Genome-scale phylogeny and comparative genomics of the fungal order Sordariales.</title>
        <authorList>
            <consortium name="Lawrence Berkeley National Laboratory"/>
            <person name="Hensen N."/>
            <person name="Bonometti L."/>
            <person name="Westerberg I."/>
            <person name="Brannstrom I.O."/>
            <person name="Guillou S."/>
            <person name="Cros-Aarteil S."/>
            <person name="Calhoun S."/>
            <person name="Haridas S."/>
            <person name="Kuo A."/>
            <person name="Mondo S."/>
            <person name="Pangilinan J."/>
            <person name="Riley R."/>
            <person name="LaButti K."/>
            <person name="Andreopoulos B."/>
            <person name="Lipzen A."/>
            <person name="Chen C."/>
            <person name="Yanf M."/>
            <person name="Daum C."/>
            <person name="Ng V."/>
            <person name="Clum A."/>
            <person name="Steindorff A."/>
            <person name="Ohm R."/>
            <person name="Martin F."/>
            <person name="Silar P."/>
            <person name="Natvig D."/>
            <person name="Lalanne C."/>
            <person name="Gautier V."/>
            <person name="Ament-velasquez S.L."/>
            <person name="Kruys A."/>
            <person name="Hutchinson M.I."/>
            <person name="Powell A.J."/>
            <person name="Barry K."/>
            <person name="Miller A.N."/>
            <person name="Grigoriev I.V."/>
            <person name="Debuchy R."/>
            <person name="Gladieux P."/>
            <person name="Thoren M.H."/>
            <person name="Johannesson H."/>
        </authorList>
    </citation>
    <scope>NUCLEOTIDE SEQUENCE</scope>
    <source>
        <strain evidence="2">SMH3187-1</strain>
    </source>
</reference>
<evidence type="ECO:0000313" key="3">
    <source>
        <dbReference type="Proteomes" id="UP001172155"/>
    </source>
</evidence>
<proteinExistence type="predicted"/>
<dbReference type="Proteomes" id="UP001172155">
    <property type="component" value="Unassembled WGS sequence"/>
</dbReference>
<dbReference type="Pfam" id="PF19798">
    <property type="entry name" value="Sulfotransfer_5"/>
    <property type="match status" value="1"/>
</dbReference>
<dbReference type="Gene3D" id="3.40.50.300">
    <property type="entry name" value="P-loop containing nucleotide triphosphate hydrolases"/>
    <property type="match status" value="1"/>
</dbReference>
<sequence>MTRTDILTCIHEPFGDAFYYGPERLSERYENDPEAREKSGFAKITYQAVVKNIDEEMAKGKRVFIKDIIHYLFPPNGQPAHIAPSLATSTTTNGTPTPNPTVLPLPILSKFHFTFLIRHPRRAIPSYYRCTIPPLSHTTGFHSFLPSEAGYDEVRRFFDYLRATHLIGTDAVPITVVDADDLLDHPAEVLRAYCEAVGVDFQEGMLKWGDAESKREAERAFEKWNGFHEDAIGSSELKPREGGAKAPPTVEEEDAQWREKYGEEGQRVIRETVERNVADYEYMKGFALKF</sequence>
<name>A0AA40F8S0_9PEZI</name>
<evidence type="ECO:0008006" key="4">
    <source>
        <dbReference type="Google" id="ProtNLM"/>
    </source>
</evidence>
<evidence type="ECO:0000313" key="2">
    <source>
        <dbReference type="EMBL" id="KAK0753323.1"/>
    </source>
</evidence>
<comment type="caution">
    <text evidence="2">The sequence shown here is derived from an EMBL/GenBank/DDBJ whole genome shotgun (WGS) entry which is preliminary data.</text>
</comment>
<dbReference type="SUPFAM" id="SSF52540">
    <property type="entry name" value="P-loop containing nucleoside triphosphate hydrolases"/>
    <property type="match status" value="1"/>
</dbReference>
<accession>A0AA40F8S0</accession>
<keyword evidence="3" id="KW-1185">Reference proteome</keyword>
<dbReference type="PANTHER" id="PTHR48312:SF1">
    <property type="entry name" value="SULFOTRANSFERASE"/>
    <property type="match status" value="1"/>
</dbReference>
<feature type="compositionally biased region" description="Basic and acidic residues" evidence="1">
    <location>
        <begin position="232"/>
        <end position="243"/>
    </location>
</feature>
<dbReference type="AlphaFoldDB" id="A0AA40F8S0"/>
<evidence type="ECO:0000256" key="1">
    <source>
        <dbReference type="SAM" id="MobiDB-lite"/>
    </source>
</evidence>
<dbReference type="EMBL" id="JAUKUD010000001">
    <property type="protein sequence ID" value="KAK0753323.1"/>
    <property type="molecule type" value="Genomic_DNA"/>
</dbReference>
<feature type="region of interest" description="Disordered" evidence="1">
    <location>
        <begin position="232"/>
        <end position="259"/>
    </location>
</feature>
<gene>
    <name evidence="2" type="ORF">B0T18DRAFT_423905</name>
</gene>
<dbReference type="PANTHER" id="PTHR48312">
    <property type="match status" value="1"/>
</dbReference>
<protein>
    <recommendedName>
        <fullName evidence="4">P-loop containing nucleoside triphosphate hydrolase protein</fullName>
    </recommendedName>
</protein>
<organism evidence="2 3">
    <name type="scientific">Schizothecium vesticola</name>
    <dbReference type="NCBI Taxonomy" id="314040"/>
    <lineage>
        <taxon>Eukaryota</taxon>
        <taxon>Fungi</taxon>
        <taxon>Dikarya</taxon>
        <taxon>Ascomycota</taxon>
        <taxon>Pezizomycotina</taxon>
        <taxon>Sordariomycetes</taxon>
        <taxon>Sordariomycetidae</taxon>
        <taxon>Sordariales</taxon>
        <taxon>Schizotheciaceae</taxon>
        <taxon>Schizothecium</taxon>
    </lineage>
</organism>